<evidence type="ECO:0000313" key="2">
    <source>
        <dbReference type="EMBL" id="GAQ22888.1"/>
    </source>
</evidence>
<dbReference type="EMBL" id="BCMS01000001">
    <property type="protein sequence ID" value="GAQ22888.1"/>
    <property type="molecule type" value="Genomic_DNA"/>
</dbReference>
<keyword evidence="1" id="KW-0732">Signal</keyword>
<protein>
    <submittedName>
        <fullName evidence="2">Uncharacterized protein</fullName>
    </submittedName>
</protein>
<keyword evidence="3" id="KW-1185">Reference proteome</keyword>
<accession>A0A100HLC7</accession>
<proteinExistence type="predicted"/>
<dbReference type="AlphaFoldDB" id="A0A100HLC7"/>
<feature type="chain" id="PRO_5007086623" evidence="1">
    <location>
        <begin position="39"/>
        <end position="330"/>
    </location>
</feature>
<dbReference type="Proteomes" id="UP000056209">
    <property type="component" value="Unassembled WGS sequence"/>
</dbReference>
<gene>
    <name evidence="2" type="ORF">DEIGR_102915</name>
</gene>
<comment type="caution">
    <text evidence="2">The sequence shown here is derived from an EMBL/GenBank/DDBJ whole genome shotgun (WGS) entry which is preliminary data.</text>
</comment>
<evidence type="ECO:0000256" key="1">
    <source>
        <dbReference type="SAM" id="SignalP"/>
    </source>
</evidence>
<reference evidence="3" key="1">
    <citation type="submission" date="2015-11" db="EMBL/GenBank/DDBJ databases">
        <title>Draft Genome Sequence of the Radioresistant Bacterium Deinococcus grandis, Isolated from Freshwater Fish in Japan.</title>
        <authorList>
            <person name="Satoh K."/>
            <person name="Onodera T."/>
            <person name="Omoso K."/>
            <person name="Takeda-Yano K."/>
            <person name="Katayama T."/>
            <person name="Oono Y."/>
            <person name="Narumi I."/>
        </authorList>
    </citation>
    <scope>NUCLEOTIDE SEQUENCE [LARGE SCALE GENOMIC DNA]</scope>
    <source>
        <strain evidence="3">ATCC 43672</strain>
    </source>
</reference>
<feature type="signal peptide" evidence="1">
    <location>
        <begin position="1"/>
        <end position="38"/>
    </location>
</feature>
<evidence type="ECO:0000313" key="3">
    <source>
        <dbReference type="Proteomes" id="UP000056209"/>
    </source>
</evidence>
<name>A0A100HLC7_9DEIO</name>
<organism evidence="2 3">
    <name type="scientific">Deinococcus grandis</name>
    <dbReference type="NCBI Taxonomy" id="57498"/>
    <lineage>
        <taxon>Bacteria</taxon>
        <taxon>Thermotogati</taxon>
        <taxon>Deinococcota</taxon>
        <taxon>Deinococci</taxon>
        <taxon>Deinococcales</taxon>
        <taxon>Deinococcaceae</taxon>
        <taxon>Deinococcus</taxon>
    </lineage>
</organism>
<sequence length="330" mass="34643">MTTLRVHRQDRQVRFPAPALLTATLTAAGLALTVPASAQTAPAGGFQLPADYFGRFGSTQLVASTTDGFGVRYLPLPLKADLRLTLVKAPTYTDYGLSAQLGSLYAAAGVFYNVPRAELTNAPASGLQWSGVVQGGASHSRFSVGYATQVDGGKVRFLNNVGVAQQGGVTAPYTQSEVSAAYGRTFDKVNTAVYSTARMYAFPVQGKAQGSLDVTLALNAPLAQGLTLNASHFERFAVGEVAIPDFGLGRAHSTSGDLTYRLPNAPGFGLGAVRTRGSRDWTGRYSTVDGDVMFRVDGLPVLIGPSVGYVAFDAGAGTSYVRYGLVTLPR</sequence>